<dbReference type="Gene3D" id="1.10.10.60">
    <property type="entry name" value="Homeodomain-like"/>
    <property type="match status" value="2"/>
</dbReference>
<dbReference type="Proteomes" id="UP001153404">
    <property type="component" value="Unassembled WGS sequence"/>
</dbReference>
<reference evidence="5" key="1">
    <citation type="submission" date="2022-10" db="EMBL/GenBank/DDBJ databases">
        <title>Comparative genomic analysis of Cohnella hashimotonis sp. nov., isolated from the International Space Station.</title>
        <authorList>
            <person name="Simpson A."/>
            <person name="Venkateswaran K."/>
        </authorList>
    </citation>
    <scope>NUCLEOTIDE SEQUENCE</scope>
    <source>
        <strain evidence="5">DSM 28161</strain>
    </source>
</reference>
<dbReference type="SMART" id="SM00342">
    <property type="entry name" value="HTH_ARAC"/>
    <property type="match status" value="1"/>
</dbReference>
<dbReference type="GO" id="GO:0043565">
    <property type="term" value="F:sequence-specific DNA binding"/>
    <property type="evidence" value="ECO:0007669"/>
    <property type="project" value="InterPro"/>
</dbReference>
<dbReference type="PANTHER" id="PTHR43280">
    <property type="entry name" value="ARAC-FAMILY TRANSCRIPTIONAL REGULATOR"/>
    <property type="match status" value="1"/>
</dbReference>
<dbReference type="PROSITE" id="PS00041">
    <property type="entry name" value="HTH_ARAC_FAMILY_1"/>
    <property type="match status" value="1"/>
</dbReference>
<evidence type="ECO:0000256" key="1">
    <source>
        <dbReference type="ARBA" id="ARBA00023015"/>
    </source>
</evidence>
<keyword evidence="3" id="KW-0804">Transcription</keyword>
<dbReference type="InterPro" id="IPR018060">
    <property type="entry name" value="HTH_AraC"/>
</dbReference>
<evidence type="ECO:0000256" key="2">
    <source>
        <dbReference type="ARBA" id="ARBA00023125"/>
    </source>
</evidence>
<dbReference type="GO" id="GO:0003700">
    <property type="term" value="F:DNA-binding transcription factor activity"/>
    <property type="evidence" value="ECO:0007669"/>
    <property type="project" value="InterPro"/>
</dbReference>
<keyword evidence="2" id="KW-0238">DNA-binding</keyword>
<proteinExistence type="predicted"/>
<dbReference type="InterPro" id="IPR018062">
    <property type="entry name" value="HTH_AraC-typ_CS"/>
</dbReference>
<dbReference type="EMBL" id="JAPDIA010000003">
    <property type="protein sequence ID" value="MDG0810653.1"/>
    <property type="molecule type" value="Genomic_DNA"/>
</dbReference>
<dbReference type="InterPro" id="IPR009057">
    <property type="entry name" value="Homeodomain-like_sf"/>
</dbReference>
<dbReference type="Pfam" id="PF12833">
    <property type="entry name" value="HTH_18"/>
    <property type="match status" value="1"/>
</dbReference>
<gene>
    <name evidence="5" type="ORF">OMP40_15700</name>
</gene>
<dbReference type="AlphaFoldDB" id="A0A9X4KUB6"/>
<comment type="caution">
    <text evidence="5">The sequence shown here is derived from an EMBL/GenBank/DDBJ whole genome shotgun (WGS) entry which is preliminary data.</text>
</comment>
<evidence type="ECO:0000313" key="6">
    <source>
        <dbReference type="Proteomes" id="UP001153404"/>
    </source>
</evidence>
<protein>
    <submittedName>
        <fullName evidence="5">AraC family transcriptional regulator</fullName>
    </submittedName>
</protein>
<keyword evidence="1" id="KW-0805">Transcription regulation</keyword>
<sequence length="435" mass="49214">MYGYIQQSLSSLLDNNAELREEIDKQVPLVWDTFFQRLLKGDFLSMNEINSLLAHQRIGLYGQGYAIGIVHFSRAGQSNTEAELNALDVNRVWVTEAIRRGLGDDRYAHHIAEDKIALLFVDELGDEASFRHMIDRSVAAIEAETGGREGLQLYFAIGGFRSTLLEVSGSYEEARQCLSSIGYEGKNETIWFADLPHTNARFFFPQELENRLINYAKAGEPEEVEAVLRQLYKENFSDRHLPLALQQLFYYEIVSCLAKLQEQLALDQAIDIPQLLQHPSAVDNPKLSYRSASEMFLATARDLDRRKKSRNHRLLDDILAHLQRHYDDANLTLDAVADNMNVSKGYMSQFFKEQTGINFSEYLENMRMDEAKSKLASTSLTIREIAEQVGYHSSSTFCRAFKRGTGLSATVFRELARNETAYPSSAGHPGAVGEA</sequence>
<evidence type="ECO:0000313" key="5">
    <source>
        <dbReference type="EMBL" id="MDG0810653.1"/>
    </source>
</evidence>
<evidence type="ECO:0000256" key="3">
    <source>
        <dbReference type="ARBA" id="ARBA00023163"/>
    </source>
</evidence>
<dbReference type="PANTHER" id="PTHR43280:SF2">
    <property type="entry name" value="HTH-TYPE TRANSCRIPTIONAL REGULATOR EXSA"/>
    <property type="match status" value="1"/>
</dbReference>
<dbReference type="PROSITE" id="PS01124">
    <property type="entry name" value="HTH_ARAC_FAMILY_2"/>
    <property type="match status" value="1"/>
</dbReference>
<organism evidence="5 6">
    <name type="scientific">Cohnella rhizosphaerae</name>
    <dbReference type="NCBI Taxonomy" id="1457232"/>
    <lineage>
        <taxon>Bacteria</taxon>
        <taxon>Bacillati</taxon>
        <taxon>Bacillota</taxon>
        <taxon>Bacilli</taxon>
        <taxon>Bacillales</taxon>
        <taxon>Paenibacillaceae</taxon>
        <taxon>Cohnella</taxon>
    </lineage>
</organism>
<name>A0A9X4KUB6_9BACL</name>
<evidence type="ECO:0000259" key="4">
    <source>
        <dbReference type="PROSITE" id="PS01124"/>
    </source>
</evidence>
<dbReference type="SUPFAM" id="SSF46689">
    <property type="entry name" value="Homeodomain-like"/>
    <property type="match status" value="2"/>
</dbReference>
<feature type="domain" description="HTH araC/xylS-type" evidence="4">
    <location>
        <begin position="316"/>
        <end position="415"/>
    </location>
</feature>
<accession>A0A9X4KUB6</accession>
<dbReference type="RefSeq" id="WP_277532607.1">
    <property type="nucleotide sequence ID" value="NZ_JAPDIA010000003.1"/>
</dbReference>
<keyword evidence="6" id="KW-1185">Reference proteome</keyword>